<dbReference type="InterPro" id="IPR024752">
    <property type="entry name" value="Myb/SANT-like_dom"/>
</dbReference>
<name>A0A0H5QRK0_9EUKA</name>
<dbReference type="EMBL" id="HACM01004216">
    <property type="protein sequence ID" value="CRZ04658.1"/>
    <property type="molecule type" value="Transcribed_RNA"/>
</dbReference>
<protein>
    <recommendedName>
        <fullName evidence="2">Myb/SANT-like domain-containing protein</fullName>
    </recommendedName>
</protein>
<feature type="non-terminal residue" evidence="3">
    <location>
        <position position="190"/>
    </location>
</feature>
<sequence>MIRQVNVLGKRAESGFKKEAWDAALKVLAGQGAVYTRSQLKSRGAILKKKYDIVSMLKSLSGFGLDDVLSKALAPDDVWEDYIAANPDAKEFRHTGLPLFNLLEELFSGTLATGQHSTGELGLSEGFFPTANNFKRPEVLDNTSDESSEQESFVRKPRKIFRSSESSITPPKKRGRARLDVTAINYRNIP</sequence>
<dbReference type="Pfam" id="PF12776">
    <property type="entry name" value="Myb_DNA-bind_3"/>
    <property type="match status" value="1"/>
</dbReference>
<dbReference type="AlphaFoldDB" id="A0A0H5QRK0"/>
<evidence type="ECO:0000256" key="1">
    <source>
        <dbReference type="SAM" id="MobiDB-lite"/>
    </source>
</evidence>
<evidence type="ECO:0000259" key="2">
    <source>
        <dbReference type="Pfam" id="PF12776"/>
    </source>
</evidence>
<feature type="region of interest" description="Disordered" evidence="1">
    <location>
        <begin position="136"/>
        <end position="157"/>
    </location>
</feature>
<dbReference type="InterPro" id="IPR045026">
    <property type="entry name" value="LIMYB"/>
</dbReference>
<dbReference type="PANTHER" id="PTHR47584:SF14">
    <property type="entry name" value="L10-INTERACTING MYB DOMAIN-CONTAINING PROTEIN-LIKE"/>
    <property type="match status" value="1"/>
</dbReference>
<accession>A0A0H5QRK0</accession>
<feature type="domain" description="Myb/SANT-like" evidence="2">
    <location>
        <begin position="3"/>
        <end position="82"/>
    </location>
</feature>
<proteinExistence type="predicted"/>
<dbReference type="PANTHER" id="PTHR47584">
    <property type="match status" value="1"/>
</dbReference>
<reference evidence="3" key="1">
    <citation type="submission" date="2015-04" db="EMBL/GenBank/DDBJ databases">
        <title>The genome sequence of the plant pathogenic Rhizarian Plasmodiophora brassicae reveals insights in its biotrophic life cycle and the origin of chitin synthesis.</title>
        <authorList>
            <person name="Schwelm A."/>
            <person name="Fogelqvist J."/>
            <person name="Knaust A."/>
            <person name="Julke S."/>
            <person name="Lilja T."/>
            <person name="Dhandapani V."/>
            <person name="Bonilla-Rosso G."/>
            <person name="Karlsson M."/>
            <person name="Shevchenko A."/>
            <person name="Choi S.R."/>
            <person name="Kim H.G."/>
            <person name="Park J.Y."/>
            <person name="Lim Y.P."/>
            <person name="Ludwig-Muller J."/>
            <person name="Dixelius C."/>
        </authorList>
    </citation>
    <scope>NUCLEOTIDE SEQUENCE</scope>
    <source>
        <tissue evidence="3">Potato root galls</tissue>
    </source>
</reference>
<evidence type="ECO:0000313" key="3">
    <source>
        <dbReference type="EMBL" id="CRZ04658.1"/>
    </source>
</evidence>
<organism evidence="3">
    <name type="scientific">Spongospora subterranea</name>
    <dbReference type="NCBI Taxonomy" id="70186"/>
    <lineage>
        <taxon>Eukaryota</taxon>
        <taxon>Sar</taxon>
        <taxon>Rhizaria</taxon>
        <taxon>Endomyxa</taxon>
        <taxon>Phytomyxea</taxon>
        <taxon>Plasmodiophorida</taxon>
        <taxon>Plasmodiophoridae</taxon>
        <taxon>Spongospora</taxon>
    </lineage>
</organism>